<sequence>MLFSFSFVPLFFWFLATQAALVNITIDDTTGDSLTGALVTYTPPDAWESGDSRSSANSAVRPDTTQLEGTTWHDSTFSVNVDRNLHPNVPLTASVSFNGSAVYVFCARATGNSDMSFYLDGVLVGSFAQPALGSGFDYRVPVYANPAIPPGPHAFTIQNGHENGYTSLMILDSIVYSYDTDSTAIPAAQSSALPGAAATVHSNQGVIVAVAAVLIAALLALFVGLWVFLYRRRRRRRAVYARYMPEGAVEAFPSFLAPSRVTSAASTLAPLPPAYGGSGDANRWAGRDQKSRDGPSGIASHRPYADLDPSQAGLQRPQGWERTSA</sequence>
<keyword evidence="2" id="KW-1133">Transmembrane helix</keyword>
<feature type="region of interest" description="Disordered" evidence="1">
    <location>
        <begin position="279"/>
        <end position="325"/>
    </location>
</feature>
<keyword evidence="5" id="KW-1185">Reference proteome</keyword>
<feature type="chain" id="PRO_5042012662" description="Transmembrane protein" evidence="3">
    <location>
        <begin position="20"/>
        <end position="325"/>
    </location>
</feature>
<feature type="region of interest" description="Disordered" evidence="1">
    <location>
        <begin position="46"/>
        <end position="65"/>
    </location>
</feature>
<keyword evidence="3" id="KW-0732">Signal</keyword>
<accession>A0AAD7GJD9</accession>
<comment type="caution">
    <text evidence="4">The sequence shown here is derived from an EMBL/GenBank/DDBJ whole genome shotgun (WGS) entry which is preliminary data.</text>
</comment>
<keyword evidence="2" id="KW-0812">Transmembrane</keyword>
<dbReference type="EMBL" id="JARKIE010000045">
    <property type="protein sequence ID" value="KAJ7693590.1"/>
    <property type="molecule type" value="Genomic_DNA"/>
</dbReference>
<evidence type="ECO:0008006" key="6">
    <source>
        <dbReference type="Google" id="ProtNLM"/>
    </source>
</evidence>
<reference evidence="4" key="1">
    <citation type="submission" date="2023-03" db="EMBL/GenBank/DDBJ databases">
        <title>Massive genome expansion in bonnet fungi (Mycena s.s.) driven by repeated elements and novel gene families across ecological guilds.</title>
        <authorList>
            <consortium name="Lawrence Berkeley National Laboratory"/>
            <person name="Harder C.B."/>
            <person name="Miyauchi S."/>
            <person name="Viragh M."/>
            <person name="Kuo A."/>
            <person name="Thoen E."/>
            <person name="Andreopoulos B."/>
            <person name="Lu D."/>
            <person name="Skrede I."/>
            <person name="Drula E."/>
            <person name="Henrissat B."/>
            <person name="Morin E."/>
            <person name="Kohler A."/>
            <person name="Barry K."/>
            <person name="LaButti K."/>
            <person name="Morin E."/>
            <person name="Salamov A."/>
            <person name="Lipzen A."/>
            <person name="Mereny Z."/>
            <person name="Hegedus B."/>
            <person name="Baldrian P."/>
            <person name="Stursova M."/>
            <person name="Weitz H."/>
            <person name="Taylor A."/>
            <person name="Grigoriev I.V."/>
            <person name="Nagy L.G."/>
            <person name="Martin F."/>
            <person name="Kauserud H."/>
        </authorList>
    </citation>
    <scope>NUCLEOTIDE SEQUENCE</scope>
    <source>
        <strain evidence="4">CBHHK067</strain>
    </source>
</reference>
<feature type="signal peptide" evidence="3">
    <location>
        <begin position="1"/>
        <end position="19"/>
    </location>
</feature>
<dbReference type="Gene3D" id="2.60.120.260">
    <property type="entry name" value="Galactose-binding domain-like"/>
    <property type="match status" value="1"/>
</dbReference>
<feature type="transmembrane region" description="Helical" evidence="2">
    <location>
        <begin position="206"/>
        <end position="229"/>
    </location>
</feature>
<name>A0AAD7GJD9_MYCRO</name>
<evidence type="ECO:0000256" key="2">
    <source>
        <dbReference type="SAM" id="Phobius"/>
    </source>
</evidence>
<dbReference type="AlphaFoldDB" id="A0AAD7GJD9"/>
<gene>
    <name evidence="4" type="ORF">B0H17DRAFT_1132383</name>
</gene>
<keyword evidence="2" id="KW-0472">Membrane</keyword>
<feature type="compositionally biased region" description="Polar residues" evidence="1">
    <location>
        <begin position="52"/>
        <end position="65"/>
    </location>
</feature>
<dbReference type="Proteomes" id="UP001221757">
    <property type="component" value="Unassembled WGS sequence"/>
</dbReference>
<evidence type="ECO:0000313" key="5">
    <source>
        <dbReference type="Proteomes" id="UP001221757"/>
    </source>
</evidence>
<evidence type="ECO:0000256" key="1">
    <source>
        <dbReference type="SAM" id="MobiDB-lite"/>
    </source>
</evidence>
<organism evidence="4 5">
    <name type="scientific">Mycena rosella</name>
    <name type="common">Pink bonnet</name>
    <name type="synonym">Agaricus rosellus</name>
    <dbReference type="NCBI Taxonomy" id="1033263"/>
    <lineage>
        <taxon>Eukaryota</taxon>
        <taxon>Fungi</taxon>
        <taxon>Dikarya</taxon>
        <taxon>Basidiomycota</taxon>
        <taxon>Agaricomycotina</taxon>
        <taxon>Agaricomycetes</taxon>
        <taxon>Agaricomycetidae</taxon>
        <taxon>Agaricales</taxon>
        <taxon>Marasmiineae</taxon>
        <taxon>Mycenaceae</taxon>
        <taxon>Mycena</taxon>
    </lineage>
</organism>
<protein>
    <recommendedName>
        <fullName evidence="6">Transmembrane protein</fullName>
    </recommendedName>
</protein>
<evidence type="ECO:0000313" key="4">
    <source>
        <dbReference type="EMBL" id="KAJ7693590.1"/>
    </source>
</evidence>
<evidence type="ECO:0000256" key="3">
    <source>
        <dbReference type="SAM" id="SignalP"/>
    </source>
</evidence>
<proteinExistence type="predicted"/>